<gene>
    <name evidence="1" type="ORF">L6452_13543</name>
</gene>
<dbReference type="Proteomes" id="UP001055879">
    <property type="component" value="Linkage Group LG04"/>
</dbReference>
<organism evidence="1 2">
    <name type="scientific">Arctium lappa</name>
    <name type="common">Greater burdock</name>
    <name type="synonym">Lappa major</name>
    <dbReference type="NCBI Taxonomy" id="4217"/>
    <lineage>
        <taxon>Eukaryota</taxon>
        <taxon>Viridiplantae</taxon>
        <taxon>Streptophyta</taxon>
        <taxon>Embryophyta</taxon>
        <taxon>Tracheophyta</taxon>
        <taxon>Spermatophyta</taxon>
        <taxon>Magnoliopsida</taxon>
        <taxon>eudicotyledons</taxon>
        <taxon>Gunneridae</taxon>
        <taxon>Pentapetalae</taxon>
        <taxon>asterids</taxon>
        <taxon>campanulids</taxon>
        <taxon>Asterales</taxon>
        <taxon>Asteraceae</taxon>
        <taxon>Carduoideae</taxon>
        <taxon>Cardueae</taxon>
        <taxon>Arctiinae</taxon>
        <taxon>Arctium</taxon>
    </lineage>
</organism>
<protein>
    <submittedName>
        <fullName evidence="1">Uncharacterized protein</fullName>
    </submittedName>
</protein>
<reference evidence="2" key="1">
    <citation type="journal article" date="2022" name="Mol. Ecol. Resour.">
        <title>The genomes of chicory, endive, great burdock and yacon provide insights into Asteraceae palaeo-polyploidization history and plant inulin production.</title>
        <authorList>
            <person name="Fan W."/>
            <person name="Wang S."/>
            <person name="Wang H."/>
            <person name="Wang A."/>
            <person name="Jiang F."/>
            <person name="Liu H."/>
            <person name="Zhao H."/>
            <person name="Xu D."/>
            <person name="Zhang Y."/>
        </authorList>
    </citation>
    <scope>NUCLEOTIDE SEQUENCE [LARGE SCALE GENOMIC DNA]</scope>
    <source>
        <strain evidence="2">cv. Niubang</strain>
    </source>
</reference>
<evidence type="ECO:0000313" key="1">
    <source>
        <dbReference type="EMBL" id="KAI3734082.1"/>
    </source>
</evidence>
<proteinExistence type="predicted"/>
<comment type="caution">
    <text evidence="1">The sequence shown here is derived from an EMBL/GenBank/DDBJ whole genome shotgun (WGS) entry which is preliminary data.</text>
</comment>
<evidence type="ECO:0000313" key="2">
    <source>
        <dbReference type="Proteomes" id="UP001055879"/>
    </source>
</evidence>
<dbReference type="EMBL" id="CM042050">
    <property type="protein sequence ID" value="KAI3734082.1"/>
    <property type="molecule type" value="Genomic_DNA"/>
</dbReference>
<keyword evidence="2" id="KW-1185">Reference proteome</keyword>
<name>A0ACB9CIW9_ARCLA</name>
<reference evidence="1 2" key="2">
    <citation type="journal article" date="2022" name="Mol. Ecol. Resour.">
        <title>The genomes of chicory, endive, great burdock and yacon provide insights into Asteraceae paleo-polyploidization history and plant inulin production.</title>
        <authorList>
            <person name="Fan W."/>
            <person name="Wang S."/>
            <person name="Wang H."/>
            <person name="Wang A."/>
            <person name="Jiang F."/>
            <person name="Liu H."/>
            <person name="Zhao H."/>
            <person name="Xu D."/>
            <person name="Zhang Y."/>
        </authorList>
    </citation>
    <scope>NUCLEOTIDE SEQUENCE [LARGE SCALE GENOMIC DNA]</scope>
    <source>
        <strain evidence="2">cv. Niubang</strain>
    </source>
</reference>
<sequence length="79" mass="8710">MSLVASWVVADGGSRVEVGLGQRRGIDLSSLNSSQNLSFPRHTHTSKRRFIKAIPRMTIQNDDSNSSVRDSGIHTRLGF</sequence>
<accession>A0ACB9CIW9</accession>